<feature type="region of interest" description="Disordered" evidence="1">
    <location>
        <begin position="147"/>
        <end position="170"/>
    </location>
</feature>
<comment type="caution">
    <text evidence="2">The sequence shown here is derived from an EMBL/GenBank/DDBJ whole genome shotgun (WGS) entry which is preliminary data.</text>
</comment>
<reference evidence="3" key="1">
    <citation type="journal article" date="2018" name="Algal Res.">
        <title>Characterization of plant carbon substrate utilization by Auxenochlorella protothecoides.</title>
        <authorList>
            <person name="Vogler B.W."/>
            <person name="Starkenburg S.R."/>
            <person name="Sudasinghe N."/>
            <person name="Schambach J.Y."/>
            <person name="Rollin J.A."/>
            <person name="Pattathil S."/>
            <person name="Barry A.N."/>
        </authorList>
    </citation>
    <scope>NUCLEOTIDE SEQUENCE [LARGE SCALE GENOMIC DNA]</scope>
    <source>
        <strain evidence="3">UTEX 25</strain>
    </source>
</reference>
<dbReference type="Proteomes" id="UP000279271">
    <property type="component" value="Unassembled WGS sequence"/>
</dbReference>
<gene>
    <name evidence="2" type="ORF">APUTEX25_000657</name>
</gene>
<name>A0A3M7KSM2_AUXPR</name>
<evidence type="ECO:0000313" key="2">
    <source>
        <dbReference type="EMBL" id="RMZ52382.1"/>
    </source>
</evidence>
<accession>A0A3M7KSM2</accession>
<dbReference type="AlphaFoldDB" id="A0A3M7KSM2"/>
<evidence type="ECO:0000256" key="1">
    <source>
        <dbReference type="SAM" id="MobiDB-lite"/>
    </source>
</evidence>
<evidence type="ECO:0000313" key="3">
    <source>
        <dbReference type="Proteomes" id="UP000279271"/>
    </source>
</evidence>
<feature type="region of interest" description="Disordered" evidence="1">
    <location>
        <begin position="42"/>
        <end position="72"/>
    </location>
</feature>
<protein>
    <submittedName>
        <fullName evidence="2">Uncharacterized protein</fullName>
    </submittedName>
</protein>
<organism evidence="2 3">
    <name type="scientific">Auxenochlorella protothecoides</name>
    <name type="common">Green microalga</name>
    <name type="synonym">Chlorella protothecoides</name>
    <dbReference type="NCBI Taxonomy" id="3075"/>
    <lineage>
        <taxon>Eukaryota</taxon>
        <taxon>Viridiplantae</taxon>
        <taxon>Chlorophyta</taxon>
        <taxon>core chlorophytes</taxon>
        <taxon>Trebouxiophyceae</taxon>
        <taxon>Chlorellales</taxon>
        <taxon>Chlorellaceae</taxon>
        <taxon>Auxenochlorella</taxon>
    </lineage>
</organism>
<sequence length="299" mass="31877">MAKRIGARANGHQHRTSKPLTVFVKAVMSAFSMVSLHFGAKTANSSSNASSNASPPATSTPASSAPATSIPAPFTPIHTADVAITPPLRHQRRNSVSCDEALFTPGCPAGYLALMEEPTPSLVPPSPRAATPFEVNLPEDLYGFANAETTSSTSPHSLESTDSYSAPSYAPTILTTPSEVDSDADEAWMSGFAAGIADTTAYLLKGSCAEREQKLVARVAELNACQHQYQVELMQAMDIQAEVQQWENYLQDLLAQAASLFPDGEEGALQAALHIFNSHEAKEVELRNAGIYHFEEVAA</sequence>
<feature type="compositionally biased region" description="Polar residues" evidence="1">
    <location>
        <begin position="147"/>
        <end position="166"/>
    </location>
</feature>
<dbReference type="EMBL" id="QOKY01000206">
    <property type="protein sequence ID" value="RMZ52382.1"/>
    <property type="molecule type" value="Genomic_DNA"/>
</dbReference>
<proteinExistence type="predicted"/>